<protein>
    <recommendedName>
        <fullName evidence="4">Transposase</fullName>
    </recommendedName>
</protein>
<dbReference type="Proteomes" id="UP001052739">
    <property type="component" value="Unassembled WGS sequence"/>
</dbReference>
<feature type="region of interest" description="Disordered" evidence="1">
    <location>
        <begin position="1"/>
        <end position="49"/>
    </location>
</feature>
<accession>A0ABQ3PEE7</accession>
<evidence type="ECO:0000313" key="2">
    <source>
        <dbReference type="EMBL" id="GHI23381.1"/>
    </source>
</evidence>
<proteinExistence type="predicted"/>
<dbReference type="EMBL" id="BNDW01000037">
    <property type="protein sequence ID" value="GHI23381.1"/>
    <property type="molecule type" value="Genomic_DNA"/>
</dbReference>
<keyword evidence="3" id="KW-1185">Reference proteome</keyword>
<sequence>MPPGSAVPAGRDRPRGPRTVKLPDHIRKDPAMQPNPPVPHSATVDDKGVHVTTAAGKSRTYSGG</sequence>
<evidence type="ECO:0008006" key="4">
    <source>
        <dbReference type="Google" id="ProtNLM"/>
    </source>
</evidence>
<gene>
    <name evidence="2" type="ORF">Shyd_47520</name>
</gene>
<name>A0ABQ3PEE7_9ACTN</name>
<organism evidence="2 3">
    <name type="scientific">Streptomyces hydrogenans</name>
    <dbReference type="NCBI Taxonomy" id="1873719"/>
    <lineage>
        <taxon>Bacteria</taxon>
        <taxon>Bacillati</taxon>
        <taxon>Actinomycetota</taxon>
        <taxon>Actinomycetes</taxon>
        <taxon>Kitasatosporales</taxon>
        <taxon>Streptomycetaceae</taxon>
        <taxon>Streptomyces</taxon>
    </lineage>
</organism>
<evidence type="ECO:0000313" key="3">
    <source>
        <dbReference type="Proteomes" id="UP001052739"/>
    </source>
</evidence>
<reference evidence="2" key="1">
    <citation type="submission" date="2024-05" db="EMBL/GenBank/DDBJ databases">
        <title>Whole genome shotgun sequence of Streptomyces hydrogenans NBRC 13475.</title>
        <authorList>
            <person name="Komaki H."/>
            <person name="Tamura T."/>
        </authorList>
    </citation>
    <scope>NUCLEOTIDE SEQUENCE</scope>
    <source>
        <strain evidence="2">NBRC 13475</strain>
    </source>
</reference>
<evidence type="ECO:0000256" key="1">
    <source>
        <dbReference type="SAM" id="MobiDB-lite"/>
    </source>
</evidence>
<feature type="compositionally biased region" description="Basic and acidic residues" evidence="1">
    <location>
        <begin position="10"/>
        <end position="30"/>
    </location>
</feature>
<comment type="caution">
    <text evidence="2">The sequence shown here is derived from an EMBL/GenBank/DDBJ whole genome shotgun (WGS) entry which is preliminary data.</text>
</comment>